<evidence type="ECO:0000259" key="4">
    <source>
        <dbReference type="PROSITE" id="PS51710"/>
    </source>
</evidence>
<accession>A0A3N4KBJ6</accession>
<proteinExistence type="predicted"/>
<dbReference type="InterPro" id="IPR027417">
    <property type="entry name" value="P-loop_NTPase"/>
</dbReference>
<dbReference type="Pfam" id="PF01018">
    <property type="entry name" value="GTP1_OBG"/>
    <property type="match status" value="2"/>
</dbReference>
<evidence type="ECO:0000313" key="7">
    <source>
        <dbReference type="Proteomes" id="UP000277580"/>
    </source>
</evidence>
<feature type="domain" description="OBG-type G" evidence="4">
    <location>
        <begin position="405"/>
        <end position="655"/>
    </location>
</feature>
<evidence type="ECO:0000256" key="1">
    <source>
        <dbReference type="ARBA" id="ARBA00022741"/>
    </source>
</evidence>
<dbReference type="Pfam" id="PF01926">
    <property type="entry name" value="MMR_HSR1"/>
    <property type="match status" value="1"/>
</dbReference>
<dbReference type="PROSITE" id="PS51710">
    <property type="entry name" value="G_OBG"/>
    <property type="match status" value="1"/>
</dbReference>
<dbReference type="SUPFAM" id="SSF52540">
    <property type="entry name" value="P-loop containing nucleoside triphosphate hydrolases"/>
    <property type="match status" value="1"/>
</dbReference>
<dbReference type="OrthoDB" id="347018at2759"/>
<dbReference type="InParanoid" id="A0A3N4KBJ6"/>
<keyword evidence="7" id="KW-1185">Reference proteome</keyword>
<dbReference type="InterPro" id="IPR036726">
    <property type="entry name" value="GTP1_OBG_dom_sf"/>
</dbReference>
<sequence length="655" mass="72384">MAFRLRQSILKCPRNVSNAFALASFFYPRTSAHHTGVQRSDLFLAVTKSLTSSSCRPISSKAVLRQNLPLENGVYKRPILEELELEQKKDEKELEELLSVQQPHHPHSTFSTSPFTDLRVLSLSAGSGGNGCISFLREKFVPNGPANGGDGGTGGSIYIQAVYGETSLHKIARDGSVQATAGRNGQGSAINGKRGDDVIIRVPVGTVVREISRWDPTAEELGPENDFEEEYATKAVADAKARARVKKEKKKARAKEKARTKEETEEEEAEKDENDEEVEGEFRKRRKRKQLEEPIQPSKKHGGNDHWLHYPRSLSQNLQSTQFNEAAFPFYHHRSSSDLLTQTHPTPVCLDLSEPTLEPILLLPGAPGGFGNPHFVSTELRRPKFATKGGKGARMKIQLELKILADVGLVGLPNAGKSSFLRSVSGKQARVGEWAFTTLSPNIGTIVLDERALPPQVPVDSWQNQQQPRFTIADIPGLISDAHLNKGLGHGFLRHVERAKVLGFVIDLSRDDPVGDLKGLWREVKAYEQGRDGEEDGPNVKGMMSEMAGNKNMDIEPMGGPDIETNLVQGQVEPEKPDIENVEGGMVRFGGVGSLVPRREAPHTRQSKLDKGSSDFELGSLHPRQERPNMTSKPWFVIANKADRLVPSEDKAWIR</sequence>
<evidence type="ECO:0000256" key="2">
    <source>
        <dbReference type="ARBA" id="ARBA00023134"/>
    </source>
</evidence>
<dbReference type="GO" id="GO:0005525">
    <property type="term" value="F:GTP binding"/>
    <property type="evidence" value="ECO:0007669"/>
    <property type="project" value="UniProtKB-KW"/>
</dbReference>
<dbReference type="GO" id="GO:0005739">
    <property type="term" value="C:mitochondrion"/>
    <property type="evidence" value="ECO:0007669"/>
    <property type="project" value="TreeGrafter"/>
</dbReference>
<dbReference type="PANTHER" id="PTHR11702">
    <property type="entry name" value="DEVELOPMENTALLY REGULATED GTP-BINDING PROTEIN-RELATED"/>
    <property type="match status" value="1"/>
</dbReference>
<keyword evidence="2" id="KW-0342">GTP-binding</keyword>
<keyword evidence="1" id="KW-0547">Nucleotide-binding</keyword>
<dbReference type="STRING" id="1392247.A0A3N4KBJ6"/>
<evidence type="ECO:0000259" key="5">
    <source>
        <dbReference type="PROSITE" id="PS51883"/>
    </source>
</evidence>
<name>A0A3N4KBJ6_9PEZI</name>
<dbReference type="PRINTS" id="PR00326">
    <property type="entry name" value="GTP1OBG"/>
</dbReference>
<dbReference type="PROSITE" id="PS51883">
    <property type="entry name" value="OBG"/>
    <property type="match status" value="1"/>
</dbReference>
<dbReference type="Gene3D" id="3.40.50.300">
    <property type="entry name" value="P-loop containing nucleotide triphosphate hydrolases"/>
    <property type="match status" value="1"/>
</dbReference>
<feature type="domain" description="Obg" evidence="5">
    <location>
        <begin position="113"/>
        <end position="404"/>
    </location>
</feature>
<dbReference type="Gene3D" id="2.70.210.12">
    <property type="entry name" value="GTP1/OBG domain"/>
    <property type="match status" value="2"/>
</dbReference>
<reference evidence="6 7" key="1">
    <citation type="journal article" date="2018" name="Nat. Ecol. Evol.">
        <title>Pezizomycetes genomes reveal the molecular basis of ectomycorrhizal truffle lifestyle.</title>
        <authorList>
            <person name="Murat C."/>
            <person name="Payen T."/>
            <person name="Noel B."/>
            <person name="Kuo A."/>
            <person name="Morin E."/>
            <person name="Chen J."/>
            <person name="Kohler A."/>
            <person name="Krizsan K."/>
            <person name="Balestrini R."/>
            <person name="Da Silva C."/>
            <person name="Montanini B."/>
            <person name="Hainaut M."/>
            <person name="Levati E."/>
            <person name="Barry K.W."/>
            <person name="Belfiori B."/>
            <person name="Cichocki N."/>
            <person name="Clum A."/>
            <person name="Dockter R.B."/>
            <person name="Fauchery L."/>
            <person name="Guy J."/>
            <person name="Iotti M."/>
            <person name="Le Tacon F."/>
            <person name="Lindquist E.A."/>
            <person name="Lipzen A."/>
            <person name="Malagnac F."/>
            <person name="Mello A."/>
            <person name="Molinier V."/>
            <person name="Miyauchi S."/>
            <person name="Poulain J."/>
            <person name="Riccioni C."/>
            <person name="Rubini A."/>
            <person name="Sitrit Y."/>
            <person name="Splivallo R."/>
            <person name="Traeger S."/>
            <person name="Wang M."/>
            <person name="Zifcakova L."/>
            <person name="Wipf D."/>
            <person name="Zambonelli A."/>
            <person name="Paolocci F."/>
            <person name="Nowrousian M."/>
            <person name="Ottonello S."/>
            <person name="Baldrian P."/>
            <person name="Spatafora J.W."/>
            <person name="Henrissat B."/>
            <person name="Nagy L.G."/>
            <person name="Aury J.M."/>
            <person name="Wincker P."/>
            <person name="Grigoriev I.V."/>
            <person name="Bonfante P."/>
            <person name="Martin F.M."/>
        </authorList>
    </citation>
    <scope>NUCLEOTIDE SEQUENCE [LARGE SCALE GENOMIC DNA]</scope>
    <source>
        <strain evidence="6 7">CCBAS932</strain>
    </source>
</reference>
<feature type="compositionally biased region" description="Acidic residues" evidence="3">
    <location>
        <begin position="263"/>
        <end position="279"/>
    </location>
</feature>
<dbReference type="InterPro" id="IPR045086">
    <property type="entry name" value="OBG_GTPase"/>
</dbReference>
<dbReference type="SUPFAM" id="SSF82051">
    <property type="entry name" value="Obg GTP-binding protein N-terminal domain"/>
    <property type="match status" value="1"/>
</dbReference>
<dbReference type="FunCoup" id="A0A3N4KBJ6">
    <property type="interactions" value="493"/>
</dbReference>
<evidence type="ECO:0000256" key="3">
    <source>
        <dbReference type="SAM" id="MobiDB-lite"/>
    </source>
</evidence>
<dbReference type="PANTHER" id="PTHR11702:SF31">
    <property type="entry name" value="MITOCHONDRIAL RIBOSOME-ASSOCIATED GTPASE 2"/>
    <property type="match status" value="1"/>
</dbReference>
<dbReference type="Proteomes" id="UP000277580">
    <property type="component" value="Unassembled WGS sequence"/>
</dbReference>
<gene>
    <name evidence="6" type="ORF">P167DRAFT_540602</name>
</gene>
<dbReference type="GO" id="GO:0042254">
    <property type="term" value="P:ribosome biogenesis"/>
    <property type="evidence" value="ECO:0007669"/>
    <property type="project" value="UniProtKB-UniRule"/>
</dbReference>
<dbReference type="GO" id="GO:0003924">
    <property type="term" value="F:GTPase activity"/>
    <property type="evidence" value="ECO:0007669"/>
    <property type="project" value="InterPro"/>
</dbReference>
<feature type="compositionally biased region" description="Basic and acidic residues" evidence="3">
    <location>
        <begin position="597"/>
        <end position="614"/>
    </location>
</feature>
<dbReference type="InterPro" id="IPR006073">
    <property type="entry name" value="GTP-bd"/>
</dbReference>
<dbReference type="InterPro" id="IPR031167">
    <property type="entry name" value="G_OBG"/>
</dbReference>
<feature type="region of interest" description="Disordered" evidence="3">
    <location>
        <begin position="595"/>
        <end position="633"/>
    </location>
</feature>
<dbReference type="AlphaFoldDB" id="A0A3N4KBJ6"/>
<evidence type="ECO:0000313" key="6">
    <source>
        <dbReference type="EMBL" id="RPB06739.1"/>
    </source>
</evidence>
<protein>
    <submittedName>
        <fullName evidence="6">GTP1/OBG subdomain-containing protein</fullName>
    </submittedName>
</protein>
<dbReference type="EMBL" id="ML119227">
    <property type="protein sequence ID" value="RPB06739.1"/>
    <property type="molecule type" value="Genomic_DNA"/>
</dbReference>
<dbReference type="InterPro" id="IPR006169">
    <property type="entry name" value="GTP1_OBG_dom"/>
</dbReference>
<feature type="region of interest" description="Disordered" evidence="3">
    <location>
        <begin position="246"/>
        <end position="310"/>
    </location>
</feature>
<organism evidence="6 7">
    <name type="scientific">Morchella conica CCBAS932</name>
    <dbReference type="NCBI Taxonomy" id="1392247"/>
    <lineage>
        <taxon>Eukaryota</taxon>
        <taxon>Fungi</taxon>
        <taxon>Dikarya</taxon>
        <taxon>Ascomycota</taxon>
        <taxon>Pezizomycotina</taxon>
        <taxon>Pezizomycetes</taxon>
        <taxon>Pezizales</taxon>
        <taxon>Morchellaceae</taxon>
        <taxon>Morchella</taxon>
    </lineage>
</organism>